<evidence type="ECO:0000313" key="2">
    <source>
        <dbReference type="EMBL" id="OAQ90784.1"/>
    </source>
</evidence>
<feature type="compositionally biased region" description="Basic residues" evidence="1">
    <location>
        <begin position="21"/>
        <end position="35"/>
    </location>
</feature>
<dbReference type="Proteomes" id="UP000078340">
    <property type="component" value="Unassembled WGS sequence"/>
</dbReference>
<gene>
    <name evidence="2" type="ORF">VFPFJ_04943</name>
</gene>
<dbReference type="AlphaFoldDB" id="A0A179HLB1"/>
<reference evidence="2 3" key="1">
    <citation type="submission" date="2016-02" db="EMBL/GenBank/DDBJ databases">
        <title>Biosynthesis of antibiotic leucinostatins and their inhibition on Phytophthora in bio-control Purpureocillium lilacinum.</title>
        <authorList>
            <person name="Wang G."/>
            <person name="Liu Z."/>
            <person name="Lin R."/>
            <person name="Li E."/>
            <person name="Mao Z."/>
            <person name="Ling J."/>
            <person name="Yin W."/>
            <person name="Xie B."/>
        </authorList>
    </citation>
    <scope>NUCLEOTIDE SEQUENCE [LARGE SCALE GENOMIC DNA]</scope>
    <source>
        <strain evidence="2">PLFJ-1</strain>
    </source>
</reference>
<organism evidence="2 3">
    <name type="scientific">Purpureocillium lilacinum</name>
    <name type="common">Paecilomyces lilacinus</name>
    <dbReference type="NCBI Taxonomy" id="33203"/>
    <lineage>
        <taxon>Eukaryota</taxon>
        <taxon>Fungi</taxon>
        <taxon>Dikarya</taxon>
        <taxon>Ascomycota</taxon>
        <taxon>Pezizomycotina</taxon>
        <taxon>Sordariomycetes</taxon>
        <taxon>Hypocreomycetidae</taxon>
        <taxon>Hypocreales</taxon>
        <taxon>Ophiocordycipitaceae</taxon>
        <taxon>Purpureocillium</taxon>
    </lineage>
</organism>
<protein>
    <submittedName>
        <fullName evidence="2">Uncharacterized protein</fullName>
    </submittedName>
</protein>
<evidence type="ECO:0000313" key="3">
    <source>
        <dbReference type="Proteomes" id="UP000078340"/>
    </source>
</evidence>
<evidence type="ECO:0000256" key="1">
    <source>
        <dbReference type="SAM" id="MobiDB-lite"/>
    </source>
</evidence>
<accession>A0A179HLB1</accession>
<sequence>MDPICRVLDANPVGHGDRSRAFSHGRHAGSARRPFRPGEGRDVEASFISISGESWARPGRHSNSGVTELLVYDKSVLLRVPMAAMSSASRGGR</sequence>
<comment type="caution">
    <text evidence="2">The sequence shown here is derived from an EMBL/GenBank/DDBJ whole genome shotgun (WGS) entry which is preliminary data.</text>
</comment>
<feature type="region of interest" description="Disordered" evidence="1">
    <location>
        <begin position="13"/>
        <end position="39"/>
    </location>
</feature>
<dbReference type="EMBL" id="LSBI01000004">
    <property type="protein sequence ID" value="OAQ90784.1"/>
    <property type="molecule type" value="Genomic_DNA"/>
</dbReference>
<name>A0A179HLB1_PURLI</name>
<proteinExistence type="predicted"/>